<feature type="domain" description="Peptidase A1" evidence="2">
    <location>
        <begin position="1"/>
        <end position="87"/>
    </location>
</feature>
<dbReference type="PANTHER" id="PTHR13683">
    <property type="entry name" value="ASPARTYL PROTEASES"/>
    <property type="match status" value="1"/>
</dbReference>
<dbReference type="Pfam" id="PF14541">
    <property type="entry name" value="TAXi_C"/>
    <property type="match status" value="1"/>
</dbReference>
<accession>A0A8B8ZQ73</accession>
<dbReference type="AlphaFoldDB" id="A0A8B8ZQ73"/>
<dbReference type="PROSITE" id="PS00141">
    <property type="entry name" value="ASP_PROTEASE"/>
    <property type="match status" value="1"/>
</dbReference>
<keyword evidence="3" id="KW-1185">Reference proteome</keyword>
<evidence type="ECO:0000256" key="1">
    <source>
        <dbReference type="ARBA" id="ARBA00007447"/>
    </source>
</evidence>
<sequence>MAAFEILDTCYNFTGYSRIRVPAVALQFSAGVTFNVDASGILLFASPSQGCLAFASVDEDGLSMVGNMQQRTFDVVYDVAREMIGCLLGRDPSGVSAQTLAASSGNKLTVVHRHGPCSPIINTRQKLNHRQILHRDQARVISLHNRITAASRKDKSTGVTVPNRVGLSFSTSDYIVTVGFGTPKKSFSVIFDTGSDISWIQCRPCAGGCYSQNETLFDPSQSSTCANISCSSAVCLSFGSDCDASSTCIYAVQYSDGSSTAGFLAQETLTLTSSIVLKNFEFGCGEKNKRPLR</sequence>
<gene>
    <name evidence="4" type="primary">LOC103699444</name>
</gene>
<feature type="domain" description="Peptidase A1" evidence="2">
    <location>
        <begin position="174"/>
        <end position="293"/>
    </location>
</feature>
<dbReference type="Pfam" id="PF14543">
    <property type="entry name" value="TAXi_N"/>
    <property type="match status" value="1"/>
</dbReference>
<evidence type="ECO:0000259" key="2">
    <source>
        <dbReference type="PROSITE" id="PS51767"/>
    </source>
</evidence>
<dbReference type="Proteomes" id="UP000228380">
    <property type="component" value="Unplaced"/>
</dbReference>
<reference evidence="4" key="1">
    <citation type="submission" date="2025-08" db="UniProtKB">
        <authorList>
            <consortium name="RefSeq"/>
        </authorList>
    </citation>
    <scope>IDENTIFICATION</scope>
    <source>
        <tissue evidence="4">Young leaves</tissue>
    </source>
</reference>
<proteinExistence type="inferred from homology"/>
<dbReference type="InterPro" id="IPR032799">
    <property type="entry name" value="TAXi_C"/>
</dbReference>
<dbReference type="GO" id="GO:0006508">
    <property type="term" value="P:proteolysis"/>
    <property type="evidence" value="ECO:0007669"/>
    <property type="project" value="InterPro"/>
</dbReference>
<dbReference type="InterPro" id="IPR001969">
    <property type="entry name" value="Aspartic_peptidase_AS"/>
</dbReference>
<dbReference type="Gene3D" id="2.40.70.10">
    <property type="entry name" value="Acid Proteases"/>
    <property type="match status" value="2"/>
</dbReference>
<dbReference type="PANTHER" id="PTHR13683:SF750">
    <property type="entry name" value="ASPARTYL PROTEASE AED1"/>
    <property type="match status" value="1"/>
</dbReference>
<dbReference type="InterPro" id="IPR021109">
    <property type="entry name" value="Peptidase_aspartic_dom_sf"/>
</dbReference>
<evidence type="ECO:0000313" key="4">
    <source>
        <dbReference type="RefSeq" id="XP_038973643.1"/>
    </source>
</evidence>
<dbReference type="InterPro" id="IPR001461">
    <property type="entry name" value="Aspartic_peptidase_A1"/>
</dbReference>
<dbReference type="RefSeq" id="XP_038973643.1">
    <property type="nucleotide sequence ID" value="XM_039117715.1"/>
</dbReference>
<name>A0A8B8ZQ73_PHODC</name>
<dbReference type="InterPro" id="IPR033121">
    <property type="entry name" value="PEPTIDASE_A1"/>
</dbReference>
<dbReference type="InterPro" id="IPR032861">
    <property type="entry name" value="TAXi_N"/>
</dbReference>
<evidence type="ECO:0000313" key="3">
    <source>
        <dbReference type="Proteomes" id="UP000228380"/>
    </source>
</evidence>
<comment type="similarity">
    <text evidence="1">Belongs to the peptidase A1 family.</text>
</comment>
<dbReference type="GO" id="GO:0004190">
    <property type="term" value="F:aspartic-type endopeptidase activity"/>
    <property type="evidence" value="ECO:0007669"/>
    <property type="project" value="InterPro"/>
</dbReference>
<protein>
    <submittedName>
        <fullName evidence="4">Protein ASPARTIC PROTEASE IN GUARD CELL 1-like</fullName>
    </submittedName>
</protein>
<dbReference type="KEGG" id="pda:103699444"/>
<dbReference type="SUPFAM" id="SSF50630">
    <property type="entry name" value="Acid proteases"/>
    <property type="match status" value="2"/>
</dbReference>
<dbReference type="GeneID" id="103699444"/>
<dbReference type="PROSITE" id="PS51767">
    <property type="entry name" value="PEPTIDASE_A1"/>
    <property type="match status" value="2"/>
</dbReference>
<organism evidence="3 4">
    <name type="scientific">Phoenix dactylifera</name>
    <name type="common">Date palm</name>
    <dbReference type="NCBI Taxonomy" id="42345"/>
    <lineage>
        <taxon>Eukaryota</taxon>
        <taxon>Viridiplantae</taxon>
        <taxon>Streptophyta</taxon>
        <taxon>Embryophyta</taxon>
        <taxon>Tracheophyta</taxon>
        <taxon>Spermatophyta</taxon>
        <taxon>Magnoliopsida</taxon>
        <taxon>Liliopsida</taxon>
        <taxon>Arecaceae</taxon>
        <taxon>Coryphoideae</taxon>
        <taxon>Phoeniceae</taxon>
        <taxon>Phoenix</taxon>
    </lineage>
</organism>
<dbReference type="OrthoDB" id="2747330at2759"/>